<accession>A0A5J9TMR3</accession>
<dbReference type="OrthoDB" id="1917939at2759"/>
<feature type="non-terminal residue" evidence="1">
    <location>
        <position position="1"/>
    </location>
</feature>
<comment type="caution">
    <text evidence="1">The sequence shown here is derived from an EMBL/GenBank/DDBJ whole genome shotgun (WGS) entry which is preliminary data.</text>
</comment>
<dbReference type="Proteomes" id="UP000324897">
    <property type="component" value="Chromosome 3"/>
</dbReference>
<dbReference type="EMBL" id="RWGY01000039">
    <property type="protein sequence ID" value="TVU12600.1"/>
    <property type="molecule type" value="Genomic_DNA"/>
</dbReference>
<dbReference type="PANTHER" id="PTHR48221:SF2">
    <property type="entry name" value="ACYL-COA SYNTHETASE FAMILY PROTEIN"/>
    <property type="match status" value="1"/>
</dbReference>
<gene>
    <name evidence="1" type="ORF">EJB05_46251</name>
</gene>
<organism evidence="1 2">
    <name type="scientific">Eragrostis curvula</name>
    <name type="common">weeping love grass</name>
    <dbReference type="NCBI Taxonomy" id="38414"/>
    <lineage>
        <taxon>Eukaryota</taxon>
        <taxon>Viridiplantae</taxon>
        <taxon>Streptophyta</taxon>
        <taxon>Embryophyta</taxon>
        <taxon>Tracheophyta</taxon>
        <taxon>Spermatophyta</taxon>
        <taxon>Magnoliopsida</taxon>
        <taxon>Liliopsida</taxon>
        <taxon>Poales</taxon>
        <taxon>Poaceae</taxon>
        <taxon>PACMAD clade</taxon>
        <taxon>Chloridoideae</taxon>
        <taxon>Eragrostideae</taxon>
        <taxon>Eragrostidinae</taxon>
        <taxon>Eragrostis</taxon>
    </lineage>
</organism>
<name>A0A5J9TMR3_9POAL</name>
<dbReference type="AlphaFoldDB" id="A0A5J9TMR3"/>
<dbReference type="PANTHER" id="PTHR48221">
    <property type="entry name" value="ACYL-COA SYNTHETASE FAMILY PROTEIN"/>
    <property type="match status" value="1"/>
</dbReference>
<evidence type="ECO:0000313" key="1">
    <source>
        <dbReference type="EMBL" id="TVU12600.1"/>
    </source>
</evidence>
<dbReference type="Gramene" id="TVU12600">
    <property type="protein sequence ID" value="TVU12600"/>
    <property type="gene ID" value="EJB05_46251"/>
</dbReference>
<protein>
    <submittedName>
        <fullName evidence="1">Uncharacterized protein</fullName>
    </submittedName>
</protein>
<keyword evidence="2" id="KW-1185">Reference proteome</keyword>
<proteinExistence type="predicted"/>
<sequence>MAPPLEDLTRLLSELAARFSQPPAAGDRGAASTAAADTLLASISSLAGALNPSGGRAGAASSGTRVLDAALSLIVMQVGRARVDCLVRTLVSALSASVSCRVVRPDGGAADEMLCVGTSISPGDCRELVRSCGALVEKLGNYGGGNHSYDLLYAVAKSAVLSPHYQCLFPLPYYREEEESAYDMGTISAELKQHPSYQVLPSDHSIPLRVLLWHLDPPFFKHDLSAMLQETIRRPLLCLRKELHCRMEWRIILICLVCSPSMFMEMRSLFHIWFLETGLGSVLELHSAMVSSVLDILLKPMSWGISIELGQTFPFSHAYFPSQQSDLLAILTGPLSCKIFMDLVRYIKDLVTLDKTRTSHSSQKNFQLQPSKGLVKYNSAWSMMMNFPAWFTFATTLLFYREGSQDCLSETLSKEIAAESISDVSLVQSAAFYVAWFLCPSSDDRCQMLANNILELSHSWARNNKKRPSYHTNIVNHRRKLRIPAAGDSEKLVTANPVSSLIKEFDSSCVKFCFVISIPIEQPEELSDFRLSCQNLLYLWIPLGVLLVSSSCVNEQSCDMLLHYTSTGQVLEANALQRKTKDCVRNDILSASGRGMAERWALRGAYLIFGWLDIVEGMLSVVFDYEDMCHRVVSQLRTKTGPYLLRCVTLLLEVLDGADQDRDFVIDLYDRLLNWSKNGQSSKAFEGVIIQMKKKFNLPL</sequence>
<evidence type="ECO:0000313" key="2">
    <source>
        <dbReference type="Proteomes" id="UP000324897"/>
    </source>
</evidence>
<reference evidence="1 2" key="1">
    <citation type="journal article" date="2019" name="Sci. Rep.">
        <title>A high-quality genome of Eragrostis curvula grass provides insights into Poaceae evolution and supports new strategies to enhance forage quality.</title>
        <authorList>
            <person name="Carballo J."/>
            <person name="Santos B.A.C.M."/>
            <person name="Zappacosta D."/>
            <person name="Garbus I."/>
            <person name="Selva J.P."/>
            <person name="Gallo C.A."/>
            <person name="Diaz A."/>
            <person name="Albertini E."/>
            <person name="Caccamo M."/>
            <person name="Echenique V."/>
        </authorList>
    </citation>
    <scope>NUCLEOTIDE SEQUENCE [LARGE SCALE GENOMIC DNA]</scope>
    <source>
        <strain evidence="2">cv. Victoria</strain>
        <tissue evidence="1">Leaf</tissue>
    </source>
</reference>